<comment type="caution">
    <text evidence="2">The sequence shown here is derived from an EMBL/GenBank/DDBJ whole genome shotgun (WGS) entry which is preliminary data.</text>
</comment>
<reference evidence="2" key="2">
    <citation type="submission" date="2020-11" db="EMBL/GenBank/DDBJ databases">
        <authorList>
            <person name="McCartney M.A."/>
            <person name="Auch B."/>
            <person name="Kono T."/>
            <person name="Mallez S."/>
            <person name="Becker A."/>
            <person name="Gohl D.M."/>
            <person name="Silverstein K.A.T."/>
            <person name="Koren S."/>
            <person name="Bechman K.B."/>
            <person name="Herman A."/>
            <person name="Abrahante J.E."/>
            <person name="Garbe J."/>
        </authorList>
    </citation>
    <scope>NUCLEOTIDE SEQUENCE</scope>
    <source>
        <strain evidence="2">Duluth1</strain>
        <tissue evidence="2">Whole animal</tissue>
    </source>
</reference>
<accession>A0A9D4KQ80</accession>
<protein>
    <submittedName>
        <fullName evidence="2">Uncharacterized protein</fullName>
    </submittedName>
</protein>
<sequence>MPLINNPDDPLKTVAFSKYQRRGYMGYSMRTDRFRSPNGQRATTRPCTGTTRAIWLAWNWMVTTLILKRTPPGHSTKTTQMIGKS</sequence>
<evidence type="ECO:0000313" key="3">
    <source>
        <dbReference type="Proteomes" id="UP000828390"/>
    </source>
</evidence>
<dbReference type="EMBL" id="JAIWYP010000004">
    <property type="protein sequence ID" value="KAH3843619.1"/>
    <property type="molecule type" value="Genomic_DNA"/>
</dbReference>
<gene>
    <name evidence="1" type="ORF">DPMN_117135</name>
    <name evidence="2" type="ORF">DPMN_117142</name>
</gene>
<reference evidence="2" key="1">
    <citation type="journal article" date="2019" name="bioRxiv">
        <title>The Genome of the Zebra Mussel, Dreissena polymorpha: A Resource for Invasive Species Research.</title>
        <authorList>
            <person name="McCartney M.A."/>
            <person name="Auch B."/>
            <person name="Kono T."/>
            <person name="Mallez S."/>
            <person name="Zhang Y."/>
            <person name="Obille A."/>
            <person name="Becker A."/>
            <person name="Abrahante J.E."/>
            <person name="Garbe J."/>
            <person name="Badalamenti J.P."/>
            <person name="Herman A."/>
            <person name="Mangelson H."/>
            <person name="Liachko I."/>
            <person name="Sullivan S."/>
            <person name="Sone E.D."/>
            <person name="Koren S."/>
            <person name="Silverstein K.A.T."/>
            <person name="Beckman K.B."/>
            <person name="Gohl D.M."/>
        </authorList>
    </citation>
    <scope>NUCLEOTIDE SEQUENCE</scope>
    <source>
        <strain evidence="2">Duluth1</strain>
        <tissue evidence="2">Whole animal</tissue>
    </source>
</reference>
<dbReference type="Proteomes" id="UP000828390">
    <property type="component" value="Unassembled WGS sequence"/>
</dbReference>
<dbReference type="EMBL" id="JAIWYP010000004">
    <property type="protein sequence ID" value="KAH3843612.1"/>
    <property type="molecule type" value="Genomic_DNA"/>
</dbReference>
<organism evidence="2 3">
    <name type="scientific">Dreissena polymorpha</name>
    <name type="common">Zebra mussel</name>
    <name type="synonym">Mytilus polymorpha</name>
    <dbReference type="NCBI Taxonomy" id="45954"/>
    <lineage>
        <taxon>Eukaryota</taxon>
        <taxon>Metazoa</taxon>
        <taxon>Spiralia</taxon>
        <taxon>Lophotrochozoa</taxon>
        <taxon>Mollusca</taxon>
        <taxon>Bivalvia</taxon>
        <taxon>Autobranchia</taxon>
        <taxon>Heteroconchia</taxon>
        <taxon>Euheterodonta</taxon>
        <taxon>Imparidentia</taxon>
        <taxon>Neoheterodontei</taxon>
        <taxon>Myida</taxon>
        <taxon>Dreissenoidea</taxon>
        <taxon>Dreissenidae</taxon>
        <taxon>Dreissena</taxon>
    </lineage>
</organism>
<proteinExistence type="predicted"/>
<evidence type="ECO:0000313" key="1">
    <source>
        <dbReference type="EMBL" id="KAH3843612.1"/>
    </source>
</evidence>
<keyword evidence="3" id="KW-1185">Reference proteome</keyword>
<dbReference type="AlphaFoldDB" id="A0A9D4KQ80"/>
<name>A0A9D4KQ80_DREPO</name>
<evidence type="ECO:0000313" key="2">
    <source>
        <dbReference type="EMBL" id="KAH3843619.1"/>
    </source>
</evidence>